<protein>
    <submittedName>
        <fullName evidence="1">Uncharacterized protein</fullName>
    </submittedName>
</protein>
<dbReference type="AlphaFoldDB" id="A1RWY1"/>
<organism evidence="1 2">
    <name type="scientific">Thermofilum pendens (strain DSM 2475 / Hrk 5)</name>
    <dbReference type="NCBI Taxonomy" id="368408"/>
    <lineage>
        <taxon>Archaea</taxon>
        <taxon>Thermoproteota</taxon>
        <taxon>Thermoprotei</taxon>
        <taxon>Thermofilales</taxon>
        <taxon>Thermofilaceae</taxon>
        <taxon>Thermofilum</taxon>
    </lineage>
</organism>
<proteinExistence type="predicted"/>
<gene>
    <name evidence="1" type="ordered locus">Tpen_0301</name>
</gene>
<dbReference type="Proteomes" id="UP000000641">
    <property type="component" value="Chromosome"/>
</dbReference>
<sequence length="122" mass="13751">MKANKAARDLRPEAKEYLRSGQRVLLALVLPGQGLYDTFYARGHPDLTFTDRTSIVVRKSSYIDGRTIAVNSQKAAYEIDRRIIEEIKNPDAVLLLYILPGEASQSEVLEAIREDLDVDSEQ</sequence>
<dbReference type="Gene3D" id="2.60.120.630">
    <property type="entry name" value="mth639 domain like"/>
    <property type="match status" value="1"/>
</dbReference>
<dbReference type="InterPro" id="IPR023131">
    <property type="entry name" value="Mth639-like_dom_sf"/>
</dbReference>
<dbReference type="Pfam" id="PF04027">
    <property type="entry name" value="DUF371"/>
    <property type="match status" value="1"/>
</dbReference>
<dbReference type="EnsemblBacteria" id="ABL77711">
    <property type="protein sequence ID" value="ABL77711"/>
    <property type="gene ID" value="Tpen_0301"/>
</dbReference>
<dbReference type="EMBL" id="CP000505">
    <property type="protein sequence ID" value="ABL77711.1"/>
    <property type="molecule type" value="Genomic_DNA"/>
</dbReference>
<dbReference type="eggNOG" id="arCOG04171">
    <property type="taxonomic scope" value="Archaea"/>
</dbReference>
<dbReference type="HOGENOM" id="CLU_2021627_0_0_2"/>
<accession>A1RWY1</accession>
<dbReference type="STRING" id="368408.Tpen_0301"/>
<evidence type="ECO:0000313" key="1">
    <source>
        <dbReference type="EMBL" id="ABL77711.1"/>
    </source>
</evidence>
<dbReference type="PANTHER" id="PTHR40696">
    <property type="entry name" value="DUF371 FAMILY PROTEIN"/>
    <property type="match status" value="1"/>
</dbReference>
<keyword evidence="2" id="KW-1185">Reference proteome</keyword>
<evidence type="ECO:0000313" key="2">
    <source>
        <dbReference type="Proteomes" id="UP000000641"/>
    </source>
</evidence>
<name>A1RWY1_THEPD</name>
<reference evidence="2" key="1">
    <citation type="journal article" date="2008" name="J. Bacteriol.">
        <title>Genome sequence of Thermofilum pendens reveals an exceptional loss of biosynthetic pathways without genome reduction.</title>
        <authorList>
            <person name="Anderson I."/>
            <person name="Rodriguez J."/>
            <person name="Susanti D."/>
            <person name="Porat I."/>
            <person name="Reich C."/>
            <person name="Ulrich L.E."/>
            <person name="Elkins J.G."/>
            <person name="Mavromatis K."/>
            <person name="Lykidis A."/>
            <person name="Kim E."/>
            <person name="Thompson L.S."/>
            <person name="Nolan M."/>
            <person name="Land M."/>
            <person name="Copeland A."/>
            <person name="Lapidus A."/>
            <person name="Lucas S."/>
            <person name="Detter C."/>
            <person name="Zhulin I.B."/>
            <person name="Olsen G.J."/>
            <person name="Whitman W."/>
            <person name="Mukhopadhyay B."/>
            <person name="Bristow J."/>
            <person name="Kyrpides N."/>
        </authorList>
    </citation>
    <scope>NUCLEOTIDE SEQUENCE [LARGE SCALE GENOMIC DNA]</scope>
    <source>
        <strain evidence="2">DSM 2475 / Hrk 5</strain>
    </source>
</reference>
<dbReference type="InterPro" id="IPR007171">
    <property type="entry name" value="DUF371"/>
</dbReference>
<dbReference type="PANTHER" id="PTHR40696:SF1">
    <property type="entry name" value="DUF371 DOMAIN-CONTAINING PROTEIN"/>
    <property type="match status" value="1"/>
</dbReference>
<dbReference type="KEGG" id="tpe:Tpen_0301"/>